<dbReference type="RefSeq" id="WP_378309516.1">
    <property type="nucleotide sequence ID" value="NZ_JBHUKS010000026.1"/>
</dbReference>
<dbReference type="InterPro" id="IPR051677">
    <property type="entry name" value="AfsR-DnrI-RedD_regulator"/>
</dbReference>
<dbReference type="CDD" id="cd15831">
    <property type="entry name" value="BTAD"/>
    <property type="match status" value="1"/>
</dbReference>
<evidence type="ECO:0000313" key="9">
    <source>
        <dbReference type="Proteomes" id="UP001597483"/>
    </source>
</evidence>
<dbReference type="InterPro" id="IPR011990">
    <property type="entry name" value="TPR-like_helical_dom_sf"/>
</dbReference>
<dbReference type="PANTHER" id="PTHR35807:SF1">
    <property type="entry name" value="TRANSCRIPTIONAL REGULATOR REDD"/>
    <property type="match status" value="1"/>
</dbReference>
<evidence type="ECO:0000256" key="5">
    <source>
        <dbReference type="PROSITE-ProRule" id="PRU01091"/>
    </source>
</evidence>
<dbReference type="Proteomes" id="UP001597483">
    <property type="component" value="Unassembled WGS sequence"/>
</dbReference>
<evidence type="ECO:0000256" key="6">
    <source>
        <dbReference type="SAM" id="MobiDB-lite"/>
    </source>
</evidence>
<dbReference type="Gene3D" id="1.10.10.10">
    <property type="entry name" value="Winged helix-like DNA-binding domain superfamily/Winged helix DNA-binding domain"/>
    <property type="match status" value="1"/>
</dbReference>
<evidence type="ECO:0000259" key="7">
    <source>
        <dbReference type="PROSITE" id="PS51755"/>
    </source>
</evidence>
<dbReference type="SMART" id="SM00862">
    <property type="entry name" value="Trans_reg_C"/>
    <property type="match status" value="1"/>
</dbReference>
<dbReference type="EMBL" id="JBHUKS010000026">
    <property type="protein sequence ID" value="MFD2472114.1"/>
    <property type="molecule type" value="Genomic_DNA"/>
</dbReference>
<dbReference type="InterPro" id="IPR005158">
    <property type="entry name" value="BTAD"/>
</dbReference>
<keyword evidence="4" id="KW-0804">Transcription</keyword>
<name>A0ABW5HHA1_9PSEU</name>
<keyword evidence="3 5" id="KW-0238">DNA-binding</keyword>
<evidence type="ECO:0000256" key="3">
    <source>
        <dbReference type="ARBA" id="ARBA00023125"/>
    </source>
</evidence>
<dbReference type="SUPFAM" id="SSF46894">
    <property type="entry name" value="C-terminal effector domain of the bipartite response regulators"/>
    <property type="match status" value="1"/>
</dbReference>
<evidence type="ECO:0000256" key="1">
    <source>
        <dbReference type="ARBA" id="ARBA00005820"/>
    </source>
</evidence>
<keyword evidence="2" id="KW-0805">Transcription regulation</keyword>
<evidence type="ECO:0000256" key="4">
    <source>
        <dbReference type="ARBA" id="ARBA00023163"/>
    </source>
</evidence>
<organism evidence="8 9">
    <name type="scientific">Amycolatopsis silviterrae</name>
    <dbReference type="NCBI Taxonomy" id="1656914"/>
    <lineage>
        <taxon>Bacteria</taxon>
        <taxon>Bacillati</taxon>
        <taxon>Actinomycetota</taxon>
        <taxon>Actinomycetes</taxon>
        <taxon>Pseudonocardiales</taxon>
        <taxon>Pseudonocardiaceae</taxon>
        <taxon>Amycolatopsis</taxon>
    </lineage>
</organism>
<dbReference type="InterPro" id="IPR036388">
    <property type="entry name" value="WH-like_DNA-bd_sf"/>
</dbReference>
<evidence type="ECO:0000256" key="2">
    <source>
        <dbReference type="ARBA" id="ARBA00023015"/>
    </source>
</evidence>
<feature type="domain" description="OmpR/PhoB-type" evidence="7">
    <location>
        <begin position="1"/>
        <end position="100"/>
    </location>
</feature>
<feature type="region of interest" description="Disordered" evidence="6">
    <location>
        <begin position="254"/>
        <end position="274"/>
    </location>
</feature>
<dbReference type="InterPro" id="IPR016032">
    <property type="entry name" value="Sig_transdc_resp-reg_C-effctor"/>
</dbReference>
<dbReference type="SUPFAM" id="SSF48452">
    <property type="entry name" value="TPR-like"/>
    <property type="match status" value="1"/>
</dbReference>
<sequence>MRFYVLGGLRITNGKESYLPTAPKQRQLVALLLLNANKPVSTETCMSELWEGRPPRTWAQTLQTYVLQIRRTLAADPDLGSLSAARKHLATIARGYAMVVPPETFDLERFRESAARARAARQARDDLLVSQRSREALAAWNGPALSDVDLGPILRGQVRSLEEARASTAEQCYEAELRLGYHRELLSELGAAAAQDPMNENLQALFMLALYRSGRQVQALEVFRRLRTDLAGELGLTPSARISRLHEAILRMDPELDDQSRQQPALIPSFASQP</sequence>
<feature type="DNA-binding region" description="OmpR/PhoB-type" evidence="5">
    <location>
        <begin position="1"/>
        <end position="100"/>
    </location>
</feature>
<dbReference type="PANTHER" id="PTHR35807">
    <property type="entry name" value="TRANSCRIPTIONAL REGULATOR REDD-RELATED"/>
    <property type="match status" value="1"/>
</dbReference>
<reference evidence="9" key="1">
    <citation type="journal article" date="2019" name="Int. J. Syst. Evol. Microbiol.">
        <title>The Global Catalogue of Microorganisms (GCM) 10K type strain sequencing project: providing services to taxonomists for standard genome sequencing and annotation.</title>
        <authorList>
            <consortium name="The Broad Institute Genomics Platform"/>
            <consortium name="The Broad Institute Genome Sequencing Center for Infectious Disease"/>
            <person name="Wu L."/>
            <person name="Ma J."/>
        </authorList>
    </citation>
    <scope>NUCLEOTIDE SEQUENCE [LARGE SCALE GENOMIC DNA]</scope>
    <source>
        <strain evidence="9">CGMCC 4.7641</strain>
    </source>
</reference>
<dbReference type="Pfam" id="PF00486">
    <property type="entry name" value="Trans_reg_C"/>
    <property type="match status" value="1"/>
</dbReference>
<dbReference type="Pfam" id="PF03704">
    <property type="entry name" value="BTAD"/>
    <property type="match status" value="1"/>
</dbReference>
<gene>
    <name evidence="8" type="ORF">ACFSVL_32285</name>
</gene>
<comment type="caution">
    <text evidence="8">The sequence shown here is derived from an EMBL/GenBank/DDBJ whole genome shotgun (WGS) entry which is preliminary data.</text>
</comment>
<accession>A0ABW5HHA1</accession>
<keyword evidence="9" id="KW-1185">Reference proteome</keyword>
<proteinExistence type="inferred from homology"/>
<evidence type="ECO:0000313" key="8">
    <source>
        <dbReference type="EMBL" id="MFD2472114.1"/>
    </source>
</evidence>
<dbReference type="Gene3D" id="1.25.40.10">
    <property type="entry name" value="Tetratricopeptide repeat domain"/>
    <property type="match status" value="1"/>
</dbReference>
<dbReference type="PROSITE" id="PS51755">
    <property type="entry name" value="OMPR_PHOB"/>
    <property type="match status" value="1"/>
</dbReference>
<dbReference type="InterPro" id="IPR001867">
    <property type="entry name" value="OmpR/PhoB-type_DNA-bd"/>
</dbReference>
<comment type="similarity">
    <text evidence="1">Belongs to the AfsR/DnrI/RedD regulatory family.</text>
</comment>
<protein>
    <submittedName>
        <fullName evidence="8">BTAD domain-containing putative transcriptional regulator</fullName>
    </submittedName>
</protein>
<dbReference type="SMART" id="SM01043">
    <property type="entry name" value="BTAD"/>
    <property type="match status" value="1"/>
</dbReference>